<comment type="similarity">
    <text evidence="2">Belongs to the membrane fusion protein (MFP) (TC 8.A.1) family.</text>
</comment>
<dbReference type="Pfam" id="PF25967">
    <property type="entry name" value="RND-MFP_C"/>
    <property type="match status" value="1"/>
</dbReference>
<proteinExistence type="inferred from homology"/>
<dbReference type="InterPro" id="IPR058625">
    <property type="entry name" value="MdtA-like_BSH"/>
</dbReference>
<dbReference type="InterPro" id="IPR058626">
    <property type="entry name" value="MdtA-like_b-barrel"/>
</dbReference>
<name>C3X2R2_9BURK</name>
<keyword evidence="9" id="KW-1185">Reference proteome</keyword>
<dbReference type="Gene3D" id="2.40.50.100">
    <property type="match status" value="1"/>
</dbReference>
<feature type="compositionally biased region" description="Polar residues" evidence="3">
    <location>
        <begin position="372"/>
        <end position="384"/>
    </location>
</feature>
<feature type="domain" description="Multidrug resistance protein MdtA-like C-terminal permuted SH3" evidence="7">
    <location>
        <begin position="301"/>
        <end position="361"/>
    </location>
</feature>
<dbReference type="eggNOG" id="COG0845">
    <property type="taxonomic scope" value="Bacteria"/>
</dbReference>
<dbReference type="InterPro" id="IPR006143">
    <property type="entry name" value="RND_pump_MFP"/>
</dbReference>
<sequence length="428" mass="45282">MNRGIMAGVAVAGLASLLFLGGCEKKQEMPQAGTPKVTTMTVKAQNLPVTMEYVAQTASSRMVNINARVNGFLQKRLYQEGGMVKEGQTLFQIDPRPFQVQLDEAKAALASSKAAHATAKSNLDRIQPLVQLNALSKKDLDNARGQFLTTQAAVHQAKAQLDAAKLNLSYTTIKSPVDGLAGSASVAEGTYVDATNSRLTTVYQLSPMWVNFSLSENQLLDMQKQIQAGELKVPDDNDYVVEVVLPDGSVFPHKGKLVFSAPDYDPTTGTNMLRASVDNPAGVLRPNQFVRVRMSGAERPNAISVPQKAVQQGSKGHFVWVIKDGKAQYRPVTVGEQSGSNWTILQGLQSGEQVVVDGVQTLSAGAAVEVTGNTVQQEETSPPSSGAPVPDGSGTDPASGGDETVSKSADAATIAASREKAASQSGQK</sequence>
<organism evidence="8 9">
    <name type="scientific">Oxalobacter paraformigenes</name>
    <dbReference type="NCBI Taxonomy" id="556268"/>
    <lineage>
        <taxon>Bacteria</taxon>
        <taxon>Pseudomonadati</taxon>
        <taxon>Pseudomonadota</taxon>
        <taxon>Betaproteobacteria</taxon>
        <taxon>Burkholderiales</taxon>
        <taxon>Oxalobacteraceae</taxon>
        <taxon>Oxalobacter</taxon>
    </lineage>
</organism>
<evidence type="ECO:0000313" key="8">
    <source>
        <dbReference type="EMBL" id="EEO27498.2"/>
    </source>
</evidence>
<evidence type="ECO:0000259" key="7">
    <source>
        <dbReference type="Pfam" id="PF25967"/>
    </source>
</evidence>
<dbReference type="EMBL" id="ACDP02000023">
    <property type="protein sequence ID" value="EEO27498.2"/>
    <property type="molecule type" value="Genomic_DNA"/>
</dbReference>
<comment type="caution">
    <text evidence="8">The sequence shown here is derived from an EMBL/GenBank/DDBJ whole genome shotgun (WGS) entry which is preliminary data.</text>
</comment>
<accession>C3X2R2</accession>
<evidence type="ECO:0000259" key="6">
    <source>
        <dbReference type="Pfam" id="PF25944"/>
    </source>
</evidence>
<dbReference type="GO" id="GO:0030313">
    <property type="term" value="C:cell envelope"/>
    <property type="evidence" value="ECO:0007669"/>
    <property type="project" value="UniProtKB-SubCell"/>
</dbReference>
<dbReference type="PANTHER" id="PTHR30158">
    <property type="entry name" value="ACRA/E-RELATED COMPONENT OF DRUG EFFLUX TRANSPORTER"/>
    <property type="match status" value="1"/>
</dbReference>
<dbReference type="PROSITE" id="PS51257">
    <property type="entry name" value="PROKAR_LIPOPROTEIN"/>
    <property type="match status" value="1"/>
</dbReference>
<dbReference type="RefSeq" id="WP_020995172.1">
    <property type="nucleotide sequence ID" value="NZ_CABMNL010000001.1"/>
</dbReference>
<dbReference type="Proteomes" id="UP000003973">
    <property type="component" value="Unassembled WGS sequence"/>
</dbReference>
<evidence type="ECO:0000259" key="4">
    <source>
        <dbReference type="Pfam" id="PF25876"/>
    </source>
</evidence>
<dbReference type="Gene3D" id="1.10.287.470">
    <property type="entry name" value="Helix hairpin bin"/>
    <property type="match status" value="1"/>
</dbReference>
<dbReference type="AlphaFoldDB" id="C3X2R2"/>
<dbReference type="HOGENOM" id="CLU_018816_2_1_4"/>
<dbReference type="GO" id="GO:0005886">
    <property type="term" value="C:plasma membrane"/>
    <property type="evidence" value="ECO:0007669"/>
    <property type="project" value="TreeGrafter"/>
</dbReference>
<feature type="domain" description="Multidrug resistance protein MdtA-like barrel-sandwich hybrid" evidence="5">
    <location>
        <begin position="61"/>
        <end position="199"/>
    </location>
</feature>
<evidence type="ECO:0000256" key="1">
    <source>
        <dbReference type="ARBA" id="ARBA00004196"/>
    </source>
</evidence>
<dbReference type="GO" id="GO:0022857">
    <property type="term" value="F:transmembrane transporter activity"/>
    <property type="evidence" value="ECO:0007669"/>
    <property type="project" value="InterPro"/>
</dbReference>
<evidence type="ECO:0000259" key="5">
    <source>
        <dbReference type="Pfam" id="PF25917"/>
    </source>
</evidence>
<dbReference type="FunFam" id="2.40.420.20:FF:000001">
    <property type="entry name" value="Efflux RND transporter periplasmic adaptor subunit"/>
    <property type="match status" value="1"/>
</dbReference>
<dbReference type="Gene3D" id="2.40.30.170">
    <property type="match status" value="1"/>
</dbReference>
<dbReference type="Gene3D" id="2.40.420.20">
    <property type="match status" value="1"/>
</dbReference>
<dbReference type="InterPro" id="IPR058627">
    <property type="entry name" value="MdtA-like_C"/>
</dbReference>
<feature type="domain" description="Multidrug resistance protein MdtA-like beta-barrel" evidence="6">
    <location>
        <begin position="207"/>
        <end position="295"/>
    </location>
</feature>
<dbReference type="Pfam" id="PF25944">
    <property type="entry name" value="Beta-barrel_RND"/>
    <property type="match status" value="1"/>
</dbReference>
<comment type="subcellular location">
    <subcellularLocation>
        <location evidence="1">Cell envelope</location>
    </subcellularLocation>
</comment>
<feature type="region of interest" description="Disordered" evidence="3">
    <location>
        <begin position="372"/>
        <end position="428"/>
    </location>
</feature>
<dbReference type="NCBIfam" id="TIGR01730">
    <property type="entry name" value="RND_mfp"/>
    <property type="match status" value="1"/>
</dbReference>
<dbReference type="InterPro" id="IPR058624">
    <property type="entry name" value="MdtA-like_HH"/>
</dbReference>
<gene>
    <name evidence="8" type="ORF">OFAG_00651</name>
</gene>
<dbReference type="Pfam" id="PF25876">
    <property type="entry name" value="HH_MFP_RND"/>
    <property type="match status" value="1"/>
</dbReference>
<protein>
    <submittedName>
        <fullName evidence="8">Efflux transporter, RND family, MFP subunit</fullName>
    </submittedName>
</protein>
<dbReference type="Pfam" id="PF25917">
    <property type="entry name" value="BSH_RND"/>
    <property type="match status" value="1"/>
</dbReference>
<evidence type="ECO:0000256" key="3">
    <source>
        <dbReference type="SAM" id="MobiDB-lite"/>
    </source>
</evidence>
<dbReference type="SUPFAM" id="SSF111369">
    <property type="entry name" value="HlyD-like secretion proteins"/>
    <property type="match status" value="1"/>
</dbReference>
<reference evidence="8" key="1">
    <citation type="submission" date="2011-10" db="EMBL/GenBank/DDBJ databases">
        <title>The Genome Sequence of Oxalobacter formigenes HOxBLS.</title>
        <authorList>
            <consortium name="The Broad Institute Genome Sequencing Platform"/>
            <person name="Earl A."/>
            <person name="Ward D."/>
            <person name="Feldgarden M."/>
            <person name="Gevers D."/>
            <person name="Allison M.J."/>
            <person name="Humphrey S."/>
            <person name="Young S.K."/>
            <person name="Zeng Q."/>
            <person name="Gargeya S."/>
            <person name="Fitzgerald M."/>
            <person name="Haas B."/>
            <person name="Abouelleil A."/>
            <person name="Alvarado L."/>
            <person name="Arachchi H.M."/>
            <person name="Berlin A."/>
            <person name="Brown A."/>
            <person name="Chapman S.B."/>
            <person name="Chen Z."/>
            <person name="Dunbar C."/>
            <person name="Freedman E."/>
            <person name="Gearin G."/>
            <person name="Goldberg J."/>
            <person name="Griggs A."/>
            <person name="Gujja S."/>
            <person name="Heiman D."/>
            <person name="Howarth C."/>
            <person name="Larson L."/>
            <person name="Lui A."/>
            <person name="MacDonald P.J.P."/>
            <person name="Montmayeur A."/>
            <person name="Murphy C."/>
            <person name="Neiman D."/>
            <person name="Pearson M."/>
            <person name="Priest M."/>
            <person name="Roberts A."/>
            <person name="Saif S."/>
            <person name="Shea T."/>
            <person name="Shenoy N."/>
            <person name="Sisk P."/>
            <person name="Stolte C."/>
            <person name="Sykes S."/>
            <person name="Wortman J."/>
            <person name="Nusbaum C."/>
            <person name="Birren B."/>
        </authorList>
    </citation>
    <scope>NUCLEOTIDE SEQUENCE [LARGE SCALE GENOMIC DNA]</scope>
    <source>
        <strain evidence="8">HOxBLS</strain>
    </source>
</reference>
<feature type="domain" description="Multidrug resistance protein MdtA-like alpha-helical hairpin" evidence="4">
    <location>
        <begin position="101"/>
        <end position="171"/>
    </location>
</feature>
<evidence type="ECO:0000313" key="9">
    <source>
        <dbReference type="Proteomes" id="UP000003973"/>
    </source>
</evidence>
<evidence type="ECO:0000256" key="2">
    <source>
        <dbReference type="ARBA" id="ARBA00009477"/>
    </source>
</evidence>
<dbReference type="GO" id="GO:0046677">
    <property type="term" value="P:response to antibiotic"/>
    <property type="evidence" value="ECO:0007669"/>
    <property type="project" value="TreeGrafter"/>
</dbReference>